<dbReference type="PROSITE" id="PS50290">
    <property type="entry name" value="PI3_4_KINASE_3"/>
    <property type="match status" value="1"/>
</dbReference>
<dbReference type="Proteomes" id="UP001165060">
    <property type="component" value="Unassembled WGS sequence"/>
</dbReference>
<proteinExistence type="predicted"/>
<organism evidence="5 6">
    <name type="scientific">Tetraparma gracilis</name>
    <dbReference type="NCBI Taxonomy" id="2962635"/>
    <lineage>
        <taxon>Eukaryota</taxon>
        <taxon>Sar</taxon>
        <taxon>Stramenopiles</taxon>
        <taxon>Ochrophyta</taxon>
        <taxon>Bolidophyceae</taxon>
        <taxon>Parmales</taxon>
        <taxon>Triparmaceae</taxon>
        <taxon>Tetraparma</taxon>
    </lineage>
</organism>
<evidence type="ECO:0000256" key="2">
    <source>
        <dbReference type="ARBA" id="ARBA00022777"/>
    </source>
</evidence>
<keyword evidence="1" id="KW-0808">Transferase</keyword>
<feature type="region of interest" description="Disordered" evidence="3">
    <location>
        <begin position="81"/>
        <end position="116"/>
    </location>
</feature>
<dbReference type="InterPro" id="IPR015433">
    <property type="entry name" value="PI3/4_kinase"/>
</dbReference>
<dbReference type="PANTHER" id="PTHR10048">
    <property type="entry name" value="PHOSPHATIDYLINOSITOL KINASE"/>
    <property type="match status" value="1"/>
</dbReference>
<dbReference type="Gene3D" id="1.10.1070.11">
    <property type="entry name" value="Phosphatidylinositol 3-/4-kinase, catalytic domain"/>
    <property type="match status" value="1"/>
</dbReference>
<dbReference type="PROSITE" id="PS00915">
    <property type="entry name" value="PI3_4_KINASE_1"/>
    <property type="match status" value="1"/>
</dbReference>
<reference evidence="5 6" key="1">
    <citation type="journal article" date="2023" name="Commun. Biol.">
        <title>Genome analysis of Parmales, the sister group of diatoms, reveals the evolutionary specialization of diatoms from phago-mixotrophs to photoautotrophs.</title>
        <authorList>
            <person name="Ban H."/>
            <person name="Sato S."/>
            <person name="Yoshikawa S."/>
            <person name="Yamada K."/>
            <person name="Nakamura Y."/>
            <person name="Ichinomiya M."/>
            <person name="Sato N."/>
            <person name="Blanc-Mathieu R."/>
            <person name="Endo H."/>
            <person name="Kuwata A."/>
            <person name="Ogata H."/>
        </authorList>
    </citation>
    <scope>NUCLEOTIDE SEQUENCE [LARGE SCALE GENOMIC DNA]</scope>
</reference>
<feature type="region of interest" description="Disordered" evidence="3">
    <location>
        <begin position="14"/>
        <end position="41"/>
    </location>
</feature>
<feature type="compositionally biased region" description="Basic and acidic residues" evidence="3">
    <location>
        <begin position="81"/>
        <end position="91"/>
    </location>
</feature>
<evidence type="ECO:0000259" key="4">
    <source>
        <dbReference type="PROSITE" id="PS50290"/>
    </source>
</evidence>
<dbReference type="InterPro" id="IPR036940">
    <property type="entry name" value="PI3/4_kinase_cat_sf"/>
</dbReference>
<feature type="domain" description="PI3K/PI4K catalytic" evidence="4">
    <location>
        <begin position="20"/>
        <end position="428"/>
    </location>
</feature>
<evidence type="ECO:0000256" key="1">
    <source>
        <dbReference type="ARBA" id="ARBA00022679"/>
    </source>
</evidence>
<evidence type="ECO:0000256" key="3">
    <source>
        <dbReference type="SAM" id="MobiDB-lite"/>
    </source>
</evidence>
<name>A0ABQ6MDT0_9STRA</name>
<dbReference type="Pfam" id="PF00454">
    <property type="entry name" value="PI3_PI4_kinase"/>
    <property type="match status" value="1"/>
</dbReference>
<keyword evidence="6" id="KW-1185">Reference proteome</keyword>
<evidence type="ECO:0000313" key="5">
    <source>
        <dbReference type="EMBL" id="GMI23963.1"/>
    </source>
</evidence>
<dbReference type="EMBL" id="BRYB01000145">
    <property type="protein sequence ID" value="GMI23963.1"/>
    <property type="molecule type" value="Genomic_DNA"/>
</dbReference>
<dbReference type="InterPro" id="IPR011009">
    <property type="entry name" value="Kinase-like_dom_sf"/>
</dbReference>
<dbReference type="SMART" id="SM00146">
    <property type="entry name" value="PI3Kc"/>
    <property type="match status" value="1"/>
</dbReference>
<dbReference type="PANTHER" id="PTHR10048:SF22">
    <property type="entry name" value="PHOSPHATIDYLINOSITOL 4-KINASE BETA"/>
    <property type="match status" value="1"/>
</dbReference>
<accession>A0ABQ6MDT0</accession>
<dbReference type="InterPro" id="IPR000403">
    <property type="entry name" value="PI3/4_kinase_cat_dom"/>
</dbReference>
<gene>
    <name evidence="5" type="ORF">TeGR_g7145</name>
</gene>
<protein>
    <recommendedName>
        <fullName evidence="4">PI3K/PI4K catalytic domain-containing protein</fullName>
    </recommendedName>
</protein>
<comment type="caution">
    <text evidence="5">The sequence shown here is derived from an EMBL/GenBank/DDBJ whole genome shotgun (WGS) entry which is preliminary data.</text>
</comment>
<dbReference type="InterPro" id="IPR018936">
    <property type="entry name" value="PI3/4_kinase_CS"/>
</dbReference>
<evidence type="ECO:0000313" key="6">
    <source>
        <dbReference type="Proteomes" id="UP001165060"/>
    </source>
</evidence>
<sequence length="444" mass="48260">GRSLSATMTAMLISDHPTDLTASSSNSSSPKPPPKRKISAFGSLGAPAAALTVTGEGRREVLDVMVTRKNSISGKLVERAKEKMDEIDTKRKQQLNTPPRSAEPMKSPRLTSRKSESGEVFNSLRMILLESALDANAGSLSVDGDDGDLVDAATLHPALAGCGPVSSAVVSAVGLFTAGTITSDEMLECICADRKFRQSALKAAIEDNRFWVSFAFGESWESKRKRVEAASQWKGREGWDLVGMIVKANDDVRQEVFAMQLIQLCGEREPAAKKNFVRSLAAYSVICYLFQIKDRHNGNILVTTKGHVVHIDFGFLLGIAPGNAWSLETAPFKLTAEMMELMGGVEGTLFTEFVTLFICGFLALQAHADTFLTVVELTARGSSFPCFQGKDVDDILAKLRQRFAATQSREETVVGILNLIKAAYQSYGTVQYDKFQNLTQGIAL</sequence>
<keyword evidence="2" id="KW-0418">Kinase</keyword>
<feature type="non-terminal residue" evidence="5">
    <location>
        <position position="1"/>
    </location>
</feature>
<dbReference type="SUPFAM" id="SSF56112">
    <property type="entry name" value="Protein kinase-like (PK-like)"/>
    <property type="match status" value="1"/>
</dbReference>